<dbReference type="SUPFAM" id="SSF48371">
    <property type="entry name" value="ARM repeat"/>
    <property type="match status" value="1"/>
</dbReference>
<dbReference type="Gene3D" id="1.25.10.10">
    <property type="entry name" value="Leucine-rich Repeat Variant"/>
    <property type="match status" value="1"/>
</dbReference>
<dbReference type="AlphaFoldDB" id="A0AAD3E555"/>
<dbReference type="PANTHER" id="PTHR10997:SF9">
    <property type="entry name" value="IMPORTIN-9"/>
    <property type="match status" value="1"/>
</dbReference>
<proteinExistence type="predicted"/>
<accession>A0AAD3E555</accession>
<gene>
    <name evidence="1" type="ORF">Agub_g14063</name>
</gene>
<reference evidence="1 2" key="1">
    <citation type="journal article" date="2021" name="Sci. Rep.">
        <title>Genome sequencing of the multicellular alga Astrephomene provides insights into convergent evolution of germ-soma differentiation.</title>
        <authorList>
            <person name="Yamashita S."/>
            <person name="Yamamoto K."/>
            <person name="Matsuzaki R."/>
            <person name="Suzuki S."/>
            <person name="Yamaguchi H."/>
            <person name="Hirooka S."/>
            <person name="Minakuchi Y."/>
            <person name="Miyagishima S."/>
            <person name="Kawachi M."/>
            <person name="Toyoda A."/>
            <person name="Nozaki H."/>
        </authorList>
    </citation>
    <scope>NUCLEOTIDE SEQUENCE [LARGE SCALE GENOMIC DNA]</scope>
    <source>
        <strain evidence="1 2">NIES-4017</strain>
    </source>
</reference>
<protein>
    <submittedName>
        <fullName evidence="1">Uncharacterized protein</fullName>
    </submittedName>
</protein>
<dbReference type="GO" id="GO:0005635">
    <property type="term" value="C:nuclear envelope"/>
    <property type="evidence" value="ECO:0007669"/>
    <property type="project" value="TreeGrafter"/>
</dbReference>
<dbReference type="GO" id="GO:0005829">
    <property type="term" value="C:cytosol"/>
    <property type="evidence" value="ECO:0007669"/>
    <property type="project" value="TreeGrafter"/>
</dbReference>
<sequence length="138" mass="14670">DLEALLAQLFELLMALVGQPRAARLMKPALPDMALLGVSYMQMTARQASEWASNASQYVADEEDSTFTVRVSGELLLDSVMQAFGCNAAGAVMDAVEARMREAAEQRAAGRVGWWKLREAALLAAGCCAASFPGGLGD</sequence>
<feature type="non-terminal residue" evidence="1">
    <location>
        <position position="1"/>
    </location>
</feature>
<evidence type="ECO:0000313" key="1">
    <source>
        <dbReference type="EMBL" id="GFR51646.1"/>
    </source>
</evidence>
<dbReference type="Proteomes" id="UP001054857">
    <property type="component" value="Unassembled WGS sequence"/>
</dbReference>
<dbReference type="PANTHER" id="PTHR10997">
    <property type="entry name" value="IMPORTIN-7, 8, 11"/>
    <property type="match status" value="1"/>
</dbReference>
<evidence type="ECO:0000313" key="2">
    <source>
        <dbReference type="Proteomes" id="UP001054857"/>
    </source>
</evidence>
<dbReference type="InterPro" id="IPR011989">
    <property type="entry name" value="ARM-like"/>
</dbReference>
<feature type="non-terminal residue" evidence="1">
    <location>
        <position position="138"/>
    </location>
</feature>
<name>A0AAD3E555_9CHLO</name>
<dbReference type="InterPro" id="IPR016024">
    <property type="entry name" value="ARM-type_fold"/>
</dbReference>
<keyword evidence="2" id="KW-1185">Reference proteome</keyword>
<dbReference type="EMBL" id="BMAR01000053">
    <property type="protein sequence ID" value="GFR51646.1"/>
    <property type="molecule type" value="Genomic_DNA"/>
</dbReference>
<dbReference type="GO" id="GO:0006606">
    <property type="term" value="P:protein import into nucleus"/>
    <property type="evidence" value="ECO:0007669"/>
    <property type="project" value="TreeGrafter"/>
</dbReference>
<comment type="caution">
    <text evidence="1">The sequence shown here is derived from an EMBL/GenBank/DDBJ whole genome shotgun (WGS) entry which is preliminary data.</text>
</comment>
<organism evidence="1 2">
    <name type="scientific">Astrephomene gubernaculifera</name>
    <dbReference type="NCBI Taxonomy" id="47775"/>
    <lineage>
        <taxon>Eukaryota</taxon>
        <taxon>Viridiplantae</taxon>
        <taxon>Chlorophyta</taxon>
        <taxon>core chlorophytes</taxon>
        <taxon>Chlorophyceae</taxon>
        <taxon>CS clade</taxon>
        <taxon>Chlamydomonadales</taxon>
        <taxon>Astrephomenaceae</taxon>
        <taxon>Astrephomene</taxon>
    </lineage>
</organism>